<sequence length="144" mass="15277">MWLLAVGKAGREFPCSAETHRPTRRHGRNRTPPAYCPTLPFVATNVSASLVFLSQTRWPWPWQYTAAAAASQPSRPSAARSGITMAGCGAPLQPRYSSSTRVGAESAMNLRSPFGPAAPRGSAAASVTSWLSAVVGMTAWAGWC</sequence>
<evidence type="ECO:0000313" key="1">
    <source>
        <dbReference type="EMBL" id="PUZ54869.1"/>
    </source>
</evidence>
<evidence type="ECO:0000313" key="2">
    <source>
        <dbReference type="Proteomes" id="UP000244336"/>
    </source>
</evidence>
<reference evidence="1 2" key="1">
    <citation type="submission" date="2018-04" db="EMBL/GenBank/DDBJ databases">
        <title>WGS assembly of Panicum hallii var. hallii HAL2.</title>
        <authorList>
            <person name="Lovell J."/>
            <person name="Jenkins J."/>
            <person name="Lowry D."/>
            <person name="Mamidi S."/>
            <person name="Sreedasyam A."/>
            <person name="Weng X."/>
            <person name="Barry K."/>
            <person name="Bonette J."/>
            <person name="Campitelli B."/>
            <person name="Daum C."/>
            <person name="Gordon S."/>
            <person name="Gould B."/>
            <person name="Lipzen A."/>
            <person name="MacQueen A."/>
            <person name="Palacio-Mejia J."/>
            <person name="Plott C."/>
            <person name="Shakirov E."/>
            <person name="Shu S."/>
            <person name="Yoshinaga Y."/>
            <person name="Zane M."/>
            <person name="Rokhsar D."/>
            <person name="Grimwood J."/>
            <person name="Schmutz J."/>
            <person name="Juenger T."/>
        </authorList>
    </citation>
    <scope>NUCLEOTIDE SEQUENCE [LARGE SCALE GENOMIC DNA]</scope>
    <source>
        <strain evidence="2">cv. HAL2</strain>
    </source>
</reference>
<protein>
    <submittedName>
        <fullName evidence="1">Uncharacterized protein</fullName>
    </submittedName>
</protein>
<name>A0A2T7DH12_9POAL</name>
<dbReference type="Gramene" id="PUZ54869">
    <property type="protein sequence ID" value="PUZ54869"/>
    <property type="gene ID" value="GQ55_5G166000"/>
</dbReference>
<gene>
    <name evidence="1" type="ORF">GQ55_5G166000</name>
</gene>
<dbReference type="AlphaFoldDB" id="A0A2T7DH12"/>
<dbReference type="Proteomes" id="UP000244336">
    <property type="component" value="Chromosome 5"/>
</dbReference>
<keyword evidence="2" id="KW-1185">Reference proteome</keyword>
<dbReference type="EMBL" id="CM009753">
    <property type="protein sequence ID" value="PUZ54869.1"/>
    <property type="molecule type" value="Genomic_DNA"/>
</dbReference>
<organism evidence="1 2">
    <name type="scientific">Panicum hallii var. hallii</name>
    <dbReference type="NCBI Taxonomy" id="1504633"/>
    <lineage>
        <taxon>Eukaryota</taxon>
        <taxon>Viridiplantae</taxon>
        <taxon>Streptophyta</taxon>
        <taxon>Embryophyta</taxon>
        <taxon>Tracheophyta</taxon>
        <taxon>Spermatophyta</taxon>
        <taxon>Magnoliopsida</taxon>
        <taxon>Liliopsida</taxon>
        <taxon>Poales</taxon>
        <taxon>Poaceae</taxon>
        <taxon>PACMAD clade</taxon>
        <taxon>Panicoideae</taxon>
        <taxon>Panicodae</taxon>
        <taxon>Paniceae</taxon>
        <taxon>Panicinae</taxon>
        <taxon>Panicum</taxon>
        <taxon>Panicum sect. Panicum</taxon>
    </lineage>
</organism>
<proteinExistence type="predicted"/>
<accession>A0A2T7DH12</accession>